<protein>
    <submittedName>
        <fullName evidence="1">DUF2922 domain-containing protein</fullName>
    </submittedName>
</protein>
<dbReference type="RefSeq" id="WP_191695757.1">
    <property type="nucleotide sequence ID" value="NZ_JACSQN010000017.1"/>
</dbReference>
<accession>A0ABR8UD31</accession>
<dbReference type="Pfam" id="PF11148">
    <property type="entry name" value="DUF2922"/>
    <property type="match status" value="1"/>
</dbReference>
<reference evidence="1 2" key="1">
    <citation type="submission" date="2020-08" db="EMBL/GenBank/DDBJ databases">
        <title>A Genomic Blueprint of the Chicken Gut Microbiome.</title>
        <authorList>
            <person name="Gilroy R."/>
            <person name="Ravi A."/>
            <person name="Getino M."/>
            <person name="Pursley I."/>
            <person name="Horton D.L."/>
            <person name="Alikhan N.-F."/>
            <person name="Baker D."/>
            <person name="Gharbi K."/>
            <person name="Hall N."/>
            <person name="Watson M."/>
            <person name="Adriaenssens E.M."/>
            <person name="Foster-Nyarko E."/>
            <person name="Jarju S."/>
            <person name="Secka A."/>
            <person name="Antonio M."/>
            <person name="Oren A."/>
            <person name="Chaudhuri R."/>
            <person name="La Ragione R.M."/>
            <person name="Hildebrand F."/>
            <person name="Pallen M.J."/>
        </authorList>
    </citation>
    <scope>NUCLEOTIDE SEQUENCE [LARGE SCALE GENOMIC DNA]</scope>
    <source>
        <strain evidence="1 2">Sa2YVA2</strain>
    </source>
</reference>
<keyword evidence="2" id="KW-1185">Reference proteome</keyword>
<dbReference type="EMBL" id="JACSQN010000017">
    <property type="protein sequence ID" value="MBD7985930.1"/>
    <property type="molecule type" value="Genomic_DNA"/>
</dbReference>
<organism evidence="1 2">
    <name type="scientific">Sporosarcina quadrami</name>
    <dbReference type="NCBI Taxonomy" id="2762234"/>
    <lineage>
        <taxon>Bacteria</taxon>
        <taxon>Bacillati</taxon>
        <taxon>Bacillota</taxon>
        <taxon>Bacilli</taxon>
        <taxon>Bacillales</taxon>
        <taxon>Caryophanaceae</taxon>
        <taxon>Sporosarcina</taxon>
    </lineage>
</organism>
<proteinExistence type="predicted"/>
<dbReference type="InterPro" id="IPR021321">
    <property type="entry name" value="DUF2922"/>
</dbReference>
<comment type="caution">
    <text evidence="1">The sequence shown here is derived from an EMBL/GenBank/DDBJ whole genome shotgun (WGS) entry which is preliminary data.</text>
</comment>
<evidence type="ECO:0000313" key="2">
    <source>
        <dbReference type="Proteomes" id="UP000626786"/>
    </source>
</evidence>
<gene>
    <name evidence="1" type="ORF">H9649_15265</name>
</gene>
<evidence type="ECO:0000313" key="1">
    <source>
        <dbReference type="EMBL" id="MBD7985930.1"/>
    </source>
</evidence>
<sequence>MAKTLQLNFTTVAGKQTSLSVDHPRAGLTAVEVQAAMEQIIGSGTFEVDGSPLGAVKSARIVERTVTELV</sequence>
<dbReference type="Proteomes" id="UP000626786">
    <property type="component" value="Unassembled WGS sequence"/>
</dbReference>
<name>A0ABR8UD31_9BACL</name>